<keyword evidence="2" id="KW-1185">Reference proteome</keyword>
<gene>
    <name evidence="1" type="ORF">D1627_00535</name>
</gene>
<comment type="caution">
    <text evidence="1">The sequence shown here is derived from an EMBL/GenBank/DDBJ whole genome shotgun (WGS) entry which is preliminary data.</text>
</comment>
<proteinExistence type="predicted"/>
<evidence type="ECO:0000313" key="2">
    <source>
        <dbReference type="Proteomes" id="UP000266005"/>
    </source>
</evidence>
<organism evidence="1 2">
    <name type="scientific">Pontibacter oryzae</name>
    <dbReference type="NCBI Taxonomy" id="2304593"/>
    <lineage>
        <taxon>Bacteria</taxon>
        <taxon>Pseudomonadati</taxon>
        <taxon>Bacteroidota</taxon>
        <taxon>Cytophagia</taxon>
        <taxon>Cytophagales</taxon>
        <taxon>Hymenobacteraceae</taxon>
        <taxon>Pontibacter</taxon>
    </lineage>
</organism>
<dbReference type="OrthoDB" id="282859at2"/>
<dbReference type="EMBL" id="QWGE01000001">
    <property type="protein sequence ID" value="RIJ42393.1"/>
    <property type="molecule type" value="Genomic_DNA"/>
</dbReference>
<name>A0A399SIS7_9BACT</name>
<evidence type="ECO:0008006" key="3">
    <source>
        <dbReference type="Google" id="ProtNLM"/>
    </source>
</evidence>
<evidence type="ECO:0000313" key="1">
    <source>
        <dbReference type="EMBL" id="RIJ42393.1"/>
    </source>
</evidence>
<protein>
    <recommendedName>
        <fullName evidence="3">Outer membrane lipoprotein-sorting protein</fullName>
    </recommendedName>
</protein>
<sequence length="272" mass="30717">MKLISNTFILAALALASCQPSEDKTTETTEETTEINAAATFPAYFEQVLQAHGGLEKWQQFGGMQYELQTDLGGNPATETHIIDLKTRKDLVKGGDYTIGFDGQQVWVSPNRAAYPGKSARFYHNLFFYFYTIPFVLADPGVNYEQLDDLELEGKTYRVISTSFGEGIGDTPEDQYRMLINPETNQMEWLLYTVTYFGSENVQFNALKYEDYQEQQGLLLPGKLTGYKYENGQIGDVRYKVSFENVQLMQEQPAAEQFAMPANAEVDSLGNK</sequence>
<dbReference type="Proteomes" id="UP000266005">
    <property type="component" value="Unassembled WGS sequence"/>
</dbReference>
<dbReference type="PROSITE" id="PS51257">
    <property type="entry name" value="PROKAR_LIPOPROTEIN"/>
    <property type="match status" value="1"/>
</dbReference>
<dbReference type="AlphaFoldDB" id="A0A399SIS7"/>
<accession>A0A399SIS7</accession>
<reference evidence="2" key="1">
    <citation type="submission" date="2018-08" db="EMBL/GenBank/DDBJ databases">
        <title>Mucilaginibacter sp. MYSH2.</title>
        <authorList>
            <person name="Seo T."/>
        </authorList>
    </citation>
    <scope>NUCLEOTIDE SEQUENCE [LARGE SCALE GENOMIC DNA]</scope>
    <source>
        <strain evidence="2">KIRAN</strain>
    </source>
</reference>
<dbReference type="Pfam" id="PF20113">
    <property type="entry name" value="DUF6503"/>
    <property type="match status" value="1"/>
</dbReference>
<dbReference type="RefSeq" id="WP_119430276.1">
    <property type="nucleotide sequence ID" value="NZ_QWGE01000001.1"/>
</dbReference>
<dbReference type="InterPro" id="IPR045444">
    <property type="entry name" value="DUF6503"/>
</dbReference>